<dbReference type="SUPFAM" id="SSF52540">
    <property type="entry name" value="P-loop containing nucleoside triphosphate hydrolases"/>
    <property type="match status" value="1"/>
</dbReference>
<dbReference type="EMBL" id="SHNO01000001">
    <property type="protein sequence ID" value="MCX2976434.1"/>
    <property type="molecule type" value="Genomic_DNA"/>
</dbReference>
<dbReference type="Proteomes" id="UP001143304">
    <property type="component" value="Unassembled WGS sequence"/>
</dbReference>
<dbReference type="InterPro" id="IPR019925">
    <property type="entry name" value="DNA_repair_protein_predicted"/>
</dbReference>
<dbReference type="Gene3D" id="3.90.320.10">
    <property type="match status" value="1"/>
</dbReference>
<dbReference type="InterPro" id="IPR038726">
    <property type="entry name" value="PDDEXK_AddAB-type"/>
</dbReference>
<keyword evidence="3" id="KW-1185">Reference proteome</keyword>
<name>A0ABT3T2F4_9GAMM</name>
<dbReference type="NCBIfam" id="TIGR03623">
    <property type="entry name" value="probable DNA repair protein"/>
    <property type="match status" value="1"/>
</dbReference>
<comment type="caution">
    <text evidence="2">The sequence shown here is derived from an EMBL/GenBank/DDBJ whole genome shotgun (WGS) entry which is preliminary data.</text>
</comment>
<dbReference type="InterPro" id="IPR011604">
    <property type="entry name" value="PDDEXK-like_dom_sf"/>
</dbReference>
<organism evidence="2 3">
    <name type="scientific">Candidatus Marimicrobium litorale</name>
    <dbReference type="NCBI Taxonomy" id="2518991"/>
    <lineage>
        <taxon>Bacteria</taxon>
        <taxon>Pseudomonadati</taxon>
        <taxon>Pseudomonadota</taxon>
        <taxon>Gammaproteobacteria</taxon>
        <taxon>Cellvibrionales</taxon>
        <taxon>Halieaceae</taxon>
        <taxon>Marimicrobium</taxon>
    </lineage>
</organism>
<reference evidence="2" key="1">
    <citation type="submission" date="2019-02" db="EMBL/GenBank/DDBJ databases">
        <authorList>
            <person name="Li S.-H."/>
        </authorList>
    </citation>
    <scope>NUCLEOTIDE SEQUENCE</scope>
    <source>
        <strain evidence="2">IMCC11814</strain>
    </source>
</reference>
<protein>
    <recommendedName>
        <fullName evidence="1">PD-(D/E)XK endonuclease-like domain-containing protein</fullName>
    </recommendedName>
</protein>
<evidence type="ECO:0000313" key="2">
    <source>
        <dbReference type="EMBL" id="MCX2976434.1"/>
    </source>
</evidence>
<gene>
    <name evidence="2" type="ORF">EYC82_03600</name>
</gene>
<proteinExistence type="predicted"/>
<sequence>MNDLATSCQSALHILGHRQGRFQFRRRNQYVLRGDVDIVYFDVAHWCLPDKVISLAESRANRYREALREGAHFIAVFVLCVGTQTRAGRKYLSDRLYDIALLEPFIARGCTLITPNQRLARRIRTEWDRQQAEQGNLTWPRLPVYPLASWLLDRWQQAVASGELPPQLLLESGPILQVWRHVIKESAARTDSYHLLRADDAAELAEQARQNLCLWRVEWRQGALREEFEQETDSRIYWSWLEAFEQTLRDSGQVTATDCAEALLTLPEKARESVAPVVLVECGELTPLHRAVLEHTCPSIESAPLPSRRAERLLHEFRDRREELQAVSHWAVQRVRQDPHQTIGIVTGDSASEQVALEYLLRREFGCLGDNYDALPVNFSSGIPLSQTPLVRDALAVLSLALRHTNVGQVSRLLKSRFLDLPDAGGSLAQLFLARLYDLGREQLDVSELRFHACETRLAEHRGLRLGENLLAMYRMAELKQPALPSVWVSRYRTILGLWGWPGKGLDSLEYQQMESWGRILDTFRGFDAVCGPLAYSDALSLLRDTCLRGVSHPQTVDAGVQVLGPLEAAGLSFDHLWVIGVQASAWPAAARPNPFLPIRLQVRHAMPRATAEHEWEFARGRMAQYLRSCSTVHASYSAFVDGVADRASPLLQEFADTPIEALPAVTGGWLAAQQRGRLTCEDDSHAPPLDPMVVVRGGSSLLEAQSNCPFSAFARQRLSAAPIGTSSIGLSAADRGTLLHEALYVLWGELEDHQGLAALHAAAQDAAISRAVEAAVRGGRRKMGPALSESFWALESERMATLLQEWLAIERQRGAFKVAAREHLLELKLDRLQLKLRVDRIDELPDGGRVIIDYKSSKSKISDWMGERPARPQLLLYGVAEPESTAALSFAQLRPGECRYVGLGRVEAAKGIKTDLGAAQKAGMLVENWEELNARWREILAALADDFLSGNAAVDPLSASTCTWCGLQPLCRIERAAPVLGEGV</sequence>
<dbReference type="Pfam" id="PF12705">
    <property type="entry name" value="PDDEXK_1"/>
    <property type="match status" value="1"/>
</dbReference>
<feature type="domain" description="PD-(D/E)XK endonuclease-like" evidence="1">
    <location>
        <begin position="703"/>
        <end position="973"/>
    </location>
</feature>
<evidence type="ECO:0000313" key="3">
    <source>
        <dbReference type="Proteomes" id="UP001143304"/>
    </source>
</evidence>
<dbReference type="InterPro" id="IPR027417">
    <property type="entry name" value="P-loop_NTPase"/>
</dbReference>
<accession>A0ABT3T2F4</accession>
<evidence type="ECO:0000259" key="1">
    <source>
        <dbReference type="Pfam" id="PF12705"/>
    </source>
</evidence>